<feature type="region of interest" description="Disordered" evidence="1">
    <location>
        <begin position="133"/>
        <end position="156"/>
    </location>
</feature>
<dbReference type="Proteomes" id="UP000245166">
    <property type="component" value="Unassembled WGS sequence"/>
</dbReference>
<evidence type="ECO:0008006" key="5">
    <source>
        <dbReference type="Google" id="ProtNLM"/>
    </source>
</evidence>
<evidence type="ECO:0000313" key="3">
    <source>
        <dbReference type="EMBL" id="PWD49906.1"/>
    </source>
</evidence>
<feature type="transmembrane region" description="Helical" evidence="2">
    <location>
        <begin position="40"/>
        <end position="67"/>
    </location>
</feature>
<reference evidence="3 4" key="1">
    <citation type="submission" date="2018-03" db="EMBL/GenBank/DDBJ databases">
        <title>Genome assembly of novel Miniimonas species PCH200.</title>
        <authorList>
            <person name="Thakur V."/>
            <person name="Kumar V."/>
            <person name="Singh D."/>
        </authorList>
    </citation>
    <scope>NUCLEOTIDE SEQUENCE [LARGE SCALE GENOMIC DNA]</scope>
    <source>
        <strain evidence="3 4">PCH200</strain>
    </source>
</reference>
<organism evidence="3 4">
    <name type="scientific">Serinibacter arcticus</name>
    <dbReference type="NCBI Taxonomy" id="1655435"/>
    <lineage>
        <taxon>Bacteria</taxon>
        <taxon>Bacillati</taxon>
        <taxon>Actinomycetota</taxon>
        <taxon>Actinomycetes</taxon>
        <taxon>Micrococcales</taxon>
        <taxon>Beutenbergiaceae</taxon>
        <taxon>Serinibacter</taxon>
    </lineage>
</organism>
<evidence type="ECO:0000256" key="2">
    <source>
        <dbReference type="SAM" id="Phobius"/>
    </source>
</evidence>
<gene>
    <name evidence="3" type="ORF">C8046_03635</name>
</gene>
<dbReference type="AlphaFoldDB" id="A0A2U1ZSF2"/>
<keyword evidence="4" id="KW-1185">Reference proteome</keyword>
<dbReference type="EMBL" id="PYHR01000002">
    <property type="protein sequence ID" value="PWD49906.1"/>
    <property type="molecule type" value="Genomic_DNA"/>
</dbReference>
<dbReference type="RefSeq" id="WP_109228290.1">
    <property type="nucleotide sequence ID" value="NZ_PYHR01000002.1"/>
</dbReference>
<keyword evidence="2" id="KW-0472">Membrane</keyword>
<name>A0A2U1ZSF2_9MICO</name>
<evidence type="ECO:0000313" key="4">
    <source>
        <dbReference type="Proteomes" id="UP000245166"/>
    </source>
</evidence>
<comment type="caution">
    <text evidence="3">The sequence shown here is derived from an EMBL/GenBank/DDBJ whole genome shotgun (WGS) entry which is preliminary data.</text>
</comment>
<sequence length="156" mass="17182">MTETVARNRPPPWWMVVLLVLYAAMFTNYATLWIEVPWFVAAPIVAVVLGSLAWFAVASTATSLVVAPEALHVRRRLRPLEIRRDEIVAVHGDIPNRPRWSGRVIVVTTDGSHRIPAFSEPAVGEIIERLQEWSGRGEPEPAPARPSEDGDGDGAG</sequence>
<keyword evidence="2" id="KW-0812">Transmembrane</keyword>
<dbReference type="OrthoDB" id="4829802at2"/>
<feature type="transmembrane region" description="Helical" evidence="2">
    <location>
        <begin position="12"/>
        <end position="34"/>
    </location>
</feature>
<protein>
    <recommendedName>
        <fullName evidence="5">PH domain-containing protein</fullName>
    </recommendedName>
</protein>
<keyword evidence="2" id="KW-1133">Transmembrane helix</keyword>
<accession>A0A2U1ZSF2</accession>
<evidence type="ECO:0000256" key="1">
    <source>
        <dbReference type="SAM" id="MobiDB-lite"/>
    </source>
</evidence>
<proteinExistence type="predicted"/>